<proteinExistence type="predicted"/>
<evidence type="ECO:0000313" key="2">
    <source>
        <dbReference type="Proteomes" id="UP000202478"/>
    </source>
</evidence>
<protein>
    <recommendedName>
        <fullName evidence="3">Baseplate wedge</fullName>
    </recommendedName>
</protein>
<dbReference type="EMBL" id="AB897757">
    <property type="protein sequence ID" value="BAQ02795.1"/>
    <property type="molecule type" value="Genomic_DNA"/>
</dbReference>
<keyword evidence="2" id="KW-1185">Reference proteome</keyword>
<accession>A0A0A8J9W4</accession>
<evidence type="ECO:0000313" key="1">
    <source>
        <dbReference type="EMBL" id="BAQ02795.1"/>
    </source>
</evidence>
<dbReference type="KEGG" id="vg:80645167"/>
<organism evidence="1 2">
    <name type="scientific">Klebsiella phage K64-1</name>
    <name type="common">Bacteriophage K64-1</name>
    <dbReference type="NCBI Taxonomy" id="1439894"/>
    <lineage>
        <taxon>Viruses</taxon>
        <taxon>Duplodnaviria</taxon>
        <taxon>Heunggongvirae</taxon>
        <taxon>Uroviricota</taxon>
        <taxon>Caudoviricetes</taxon>
        <taxon>Alcyoneusvirus</taxon>
        <taxon>Alcyoneusvirus K641</taxon>
    </lineage>
</organism>
<name>A0A0A8J9W4_BPK64</name>
<organismHost>
    <name type="scientific">Klebsiella</name>
    <dbReference type="NCBI Taxonomy" id="570"/>
</organismHost>
<dbReference type="GeneID" id="80645167"/>
<reference evidence="1 2" key="1">
    <citation type="journal article" date="2014" name="Antimicrob. Agents Chemother.">
        <title>Identification of capsular types in carbapenem-resistant Klebsiella pneumoniae strains by wzc sequencing and implications in capsule depolymerase treatment.</title>
        <authorList>
            <person name="Pan Y.-J."/>
            <person name="Lin T.-L."/>
            <person name="Lin Y.-T."/>
            <person name="Su P.-A."/>
            <person name="Chen C.-T."/>
            <person name="Hsieh P.-F."/>
            <person name="Hsu C.-R."/>
            <person name="Chen C.-C."/>
            <person name="Hsieh Y.-C."/>
            <person name="Wang J.-T."/>
        </authorList>
    </citation>
    <scope>NUCLEOTIDE SEQUENCE [LARGE SCALE GENOMIC DNA]</scope>
</reference>
<evidence type="ECO:0008006" key="3">
    <source>
        <dbReference type="Google" id="ProtNLM"/>
    </source>
</evidence>
<sequence length="1154" mass="131739">MSQQRRQSNLYAGEDWSQIYESFYQISLNSYDFDSIRQSMVDYLSTNYPDTFNDWIANDEFLFILDTIAMLGQNLAFRMDMNTRENFMDTATRRASVLKLAKMISYAPRRSYPGRALAKVTEIKTNQDVRNSFNKSLKDKTIRWNDPTDPNWYENFILVMNNVFVSTNQFGNPVKKTNVNGLSTHLYKMNTNQMQSPAIPFSANVNGESMKFEVVNPDISSSGVDERHPEPQEQKYIIYQNDGNGFNSINTGFFVYFKQGTLSKQDFDYSVSIENRLQDINVNNINETDVWVQEINQDGLVRTKWTKVPAMESVAYNSVDRKKQTIFAVTTRDNDQISIKFPDSRSGVVPRGTFRTWYRVSNGMTYSIKTTDIQNKSIKYQYRTNAQSNYEQSILEVKFTLQYESSRAQSAETLEQIKARAPQLYYTQNRFVNGEDYDIAPLSQGNLVQKAKAINRIYSGQSRFIDINDPTGKYQNTDVFSDDGSMYKDKVTYKNTVSLPTSKPNASIVVDSIQPLIGENAVIQKYQSYPSNTVTLELRNIWTPEYNSNYTNNTYGKILDSTGKTLYDYQVGTLILFTDGNTTIWSSITNVLENGYYILSTTVPTSMYIQEYIKPYRISFNSVEIQSISAELDKKTDFVLIYDTSISRWVPVEISTDEEEISYQGITVPVMVNIKYTSESWSFESNGIEYIFVGGSKVRFYFVNPNKINDINSGTVQNDKITILSSNTTDTSNLGLSSDIQFQIIDNIEQDNGYIDGSRVVISSTKIDTNGIPLEPNQFSNIVPDWESTDLKKYGAILIFQQNEDFTVEALNLPDDDFTLLDSSWKYTNSDALAETNAYKRKEFTRNVEIRSTLLSDLFNKGSGFVIGFAYNDNYYFIEQNVGNNNDRLNNLITNMTSSDDTSAITPETAFYRAIMNNGSSDVDENQKLSYYGYDDVSTQYDVKVGARSGVYFHWKHYAPDDNRIDPSKTNLIDMYVLTTSYHDEVQLWIKNGASGTIPKPPTSVELKQTFSDVELRSVISDSLIWHSARYLPLFGDSADESYRADFKVVPLPNTTMSDDEIRQNVISLCNEYFSIDNWDFGESFYYTDLCTYIQSNLGRYISTIVIVSQNPDSKFGSLFEIPSQSDQIFISTATVDNVQIVKSLAKTNINIGS</sequence>
<dbReference type="OrthoDB" id="87at10239"/>
<dbReference type="RefSeq" id="YP_010842982.1">
    <property type="nucleotide sequence ID" value="NC_027399.1"/>
</dbReference>
<dbReference type="Proteomes" id="UP000202478">
    <property type="component" value="Segment"/>
</dbReference>